<gene>
    <name evidence="2" type="ORF">FOQG_12592</name>
</gene>
<dbReference type="Proteomes" id="UP000030663">
    <property type="component" value="Unassembled WGS sequence"/>
</dbReference>
<keyword evidence="1" id="KW-1133">Transmembrane helix</keyword>
<proteinExistence type="predicted"/>
<evidence type="ECO:0000313" key="3">
    <source>
        <dbReference type="Proteomes" id="UP000030663"/>
    </source>
</evidence>
<protein>
    <submittedName>
        <fullName evidence="2">Uncharacterized protein</fullName>
    </submittedName>
</protein>
<organism evidence="2 3">
    <name type="scientific">Fusarium oxysporum f. sp. raphani 54005</name>
    <dbReference type="NCBI Taxonomy" id="1089458"/>
    <lineage>
        <taxon>Eukaryota</taxon>
        <taxon>Fungi</taxon>
        <taxon>Dikarya</taxon>
        <taxon>Ascomycota</taxon>
        <taxon>Pezizomycotina</taxon>
        <taxon>Sordariomycetes</taxon>
        <taxon>Hypocreomycetidae</taxon>
        <taxon>Hypocreales</taxon>
        <taxon>Nectriaceae</taxon>
        <taxon>Fusarium</taxon>
        <taxon>Fusarium oxysporum species complex</taxon>
    </lineage>
</organism>
<feature type="transmembrane region" description="Helical" evidence="1">
    <location>
        <begin position="245"/>
        <end position="266"/>
    </location>
</feature>
<keyword evidence="1" id="KW-0472">Membrane</keyword>
<dbReference type="AlphaFoldDB" id="X0BVX2"/>
<accession>X0BVX2</accession>
<evidence type="ECO:0000256" key="1">
    <source>
        <dbReference type="SAM" id="Phobius"/>
    </source>
</evidence>
<name>X0BVX2_FUSOX</name>
<reference evidence="2 3" key="1">
    <citation type="submission" date="2011-11" db="EMBL/GenBank/DDBJ databases">
        <title>The Genome Sequence of Fusarium oxysporum PHW815.</title>
        <authorList>
            <consortium name="The Broad Institute Genome Sequencing Platform"/>
            <person name="Ma L.-J."/>
            <person name="Gale L.R."/>
            <person name="Schwartz D.C."/>
            <person name="Zhou S."/>
            <person name="Corby-Kistler H."/>
            <person name="Young S.K."/>
            <person name="Zeng Q."/>
            <person name="Gargeya S."/>
            <person name="Fitzgerald M."/>
            <person name="Haas B."/>
            <person name="Abouelleil A."/>
            <person name="Alvarado L."/>
            <person name="Arachchi H.M."/>
            <person name="Berlin A."/>
            <person name="Brown A."/>
            <person name="Chapman S.B."/>
            <person name="Chen Z."/>
            <person name="Dunbar C."/>
            <person name="Freedman E."/>
            <person name="Gearin G."/>
            <person name="Goldberg J."/>
            <person name="Griggs A."/>
            <person name="Gujja S."/>
            <person name="Heiman D."/>
            <person name="Howarth C."/>
            <person name="Larson L."/>
            <person name="Lui A."/>
            <person name="MacDonald P.J.P."/>
            <person name="Montmayeur A."/>
            <person name="Murphy C."/>
            <person name="Neiman D."/>
            <person name="Pearson M."/>
            <person name="Priest M."/>
            <person name="Roberts A."/>
            <person name="Saif S."/>
            <person name="Shea T."/>
            <person name="Shenoy N."/>
            <person name="Sisk P."/>
            <person name="Stolte C."/>
            <person name="Sykes S."/>
            <person name="Wortman J."/>
            <person name="Nusbaum C."/>
            <person name="Birren B."/>
        </authorList>
    </citation>
    <scope>NUCLEOTIDE SEQUENCE [LARGE SCALE GENOMIC DNA]</scope>
    <source>
        <strain evidence="2 3">54005</strain>
    </source>
</reference>
<dbReference type="HOGENOM" id="CLU_083069_0_0_1"/>
<evidence type="ECO:0000313" key="2">
    <source>
        <dbReference type="EMBL" id="EXK83073.1"/>
    </source>
</evidence>
<keyword evidence="3" id="KW-1185">Reference proteome</keyword>
<keyword evidence="1" id="KW-0812">Transmembrane</keyword>
<sequence length="292" mass="33219">MGRSRDGLKLLSLHFDDDMQTEKRIQEIEDNVARIATAVQQNVTSRHKDKAYITELRSLCVQQLGNVPECLRHLAGVDLTPDPMIDFNRLRHRIFDPSPSNVLILLDCCHAASGSMGQRHDLIAASRFVDVDTHYEPQGFTENVVQQLEHAYNQGKILSTLKLYNRLATRHFVMKNGTPELAAMPIFPQHHGSHYLPIFVLPVQPDDNQSWHLAPSHRYSKLGAMQGWSGGRLYGVSQHIRVDKVYKYASSIIIIFAVTFAIWHSLPKDPAIRFIGFEYNEDAALRGVWAQR</sequence>
<dbReference type="EMBL" id="JH658406">
    <property type="protein sequence ID" value="EXK83073.1"/>
    <property type="molecule type" value="Genomic_DNA"/>
</dbReference>
<dbReference type="OrthoDB" id="4760831at2759"/>